<evidence type="ECO:0000256" key="7">
    <source>
        <dbReference type="SAM" id="Phobius"/>
    </source>
</evidence>
<keyword evidence="10" id="KW-1185">Reference proteome</keyword>
<feature type="non-terminal residue" evidence="8">
    <location>
        <position position="166"/>
    </location>
</feature>
<comment type="subcellular location">
    <subcellularLocation>
        <location evidence="1">Membrane</location>
        <topology evidence="1">Multi-pass membrane protein</topology>
    </subcellularLocation>
</comment>
<dbReference type="AlphaFoldDB" id="A0A815WKP3"/>
<proteinExistence type="inferred from homology"/>
<evidence type="ECO:0000256" key="4">
    <source>
        <dbReference type="ARBA" id="ARBA00022692"/>
    </source>
</evidence>
<dbReference type="EMBL" id="CAJNOQ010026847">
    <property type="protein sequence ID" value="CAF1549015.1"/>
    <property type="molecule type" value="Genomic_DNA"/>
</dbReference>
<evidence type="ECO:0000313" key="10">
    <source>
        <dbReference type="Proteomes" id="UP000663829"/>
    </source>
</evidence>
<evidence type="ECO:0000256" key="1">
    <source>
        <dbReference type="ARBA" id="ARBA00004141"/>
    </source>
</evidence>
<feature type="non-terminal residue" evidence="8">
    <location>
        <position position="1"/>
    </location>
</feature>
<evidence type="ECO:0000313" key="9">
    <source>
        <dbReference type="EMBL" id="CAF4409915.1"/>
    </source>
</evidence>
<accession>A0A815WKP3</accession>
<keyword evidence="5 7" id="KW-1133">Transmembrane helix</keyword>
<dbReference type="InterPro" id="IPR039309">
    <property type="entry name" value="BT1"/>
</dbReference>
<dbReference type="SUPFAM" id="SSF103473">
    <property type="entry name" value="MFS general substrate transporter"/>
    <property type="match status" value="1"/>
</dbReference>
<dbReference type="EMBL" id="CAJOBC010092518">
    <property type="protein sequence ID" value="CAF4409915.1"/>
    <property type="molecule type" value="Genomic_DNA"/>
</dbReference>
<dbReference type="PANTHER" id="PTHR31585">
    <property type="entry name" value="FOLATE-BIOPTERIN TRANSPORTER 1, CHLOROPLASTIC"/>
    <property type="match status" value="1"/>
</dbReference>
<feature type="transmembrane region" description="Helical" evidence="7">
    <location>
        <begin position="130"/>
        <end position="149"/>
    </location>
</feature>
<dbReference type="Pfam" id="PF03092">
    <property type="entry name" value="BT1"/>
    <property type="match status" value="1"/>
</dbReference>
<reference evidence="8" key="1">
    <citation type="submission" date="2021-02" db="EMBL/GenBank/DDBJ databases">
        <authorList>
            <person name="Nowell W R."/>
        </authorList>
    </citation>
    <scope>NUCLEOTIDE SEQUENCE</scope>
</reference>
<evidence type="ECO:0000256" key="5">
    <source>
        <dbReference type="ARBA" id="ARBA00022989"/>
    </source>
</evidence>
<keyword evidence="3" id="KW-0813">Transport</keyword>
<gene>
    <name evidence="8" type="ORF">GPM918_LOCUS39085</name>
    <name evidence="9" type="ORF">SRO942_LOCUS39942</name>
</gene>
<organism evidence="8 10">
    <name type="scientific">Didymodactylos carnosus</name>
    <dbReference type="NCBI Taxonomy" id="1234261"/>
    <lineage>
        <taxon>Eukaryota</taxon>
        <taxon>Metazoa</taxon>
        <taxon>Spiralia</taxon>
        <taxon>Gnathifera</taxon>
        <taxon>Rotifera</taxon>
        <taxon>Eurotatoria</taxon>
        <taxon>Bdelloidea</taxon>
        <taxon>Philodinida</taxon>
        <taxon>Philodinidae</taxon>
        <taxon>Didymodactylos</taxon>
    </lineage>
</organism>
<evidence type="ECO:0000256" key="6">
    <source>
        <dbReference type="ARBA" id="ARBA00023136"/>
    </source>
</evidence>
<sequence length="166" mass="18950">FYSCKLALVMDSLPDINIKLSSPIPVSTTISTTTTTTTENDNKNKCLKIFHNRHLLLCAMYFALAYFIQGVTDIASGFVNLPLQTILKDYLKLHPSEMSAFFFFCTITWSIKPLYGLLSDFVPILGYHRLIYLLATTIINFISWIALFVCPLEYDYLLLFCILCAF</sequence>
<dbReference type="Proteomes" id="UP000663829">
    <property type="component" value="Unassembled WGS sequence"/>
</dbReference>
<feature type="transmembrane region" description="Helical" evidence="7">
    <location>
        <begin position="55"/>
        <end position="79"/>
    </location>
</feature>
<comment type="caution">
    <text evidence="8">The sequence shown here is derived from an EMBL/GenBank/DDBJ whole genome shotgun (WGS) entry which is preliminary data.</text>
</comment>
<dbReference type="GO" id="GO:0016020">
    <property type="term" value="C:membrane"/>
    <property type="evidence" value="ECO:0007669"/>
    <property type="project" value="UniProtKB-SubCell"/>
</dbReference>
<dbReference type="Proteomes" id="UP000681722">
    <property type="component" value="Unassembled WGS sequence"/>
</dbReference>
<feature type="transmembrane region" description="Helical" evidence="7">
    <location>
        <begin position="99"/>
        <end position="118"/>
    </location>
</feature>
<evidence type="ECO:0000313" key="8">
    <source>
        <dbReference type="EMBL" id="CAF1549015.1"/>
    </source>
</evidence>
<protein>
    <submittedName>
        <fullName evidence="8">Uncharacterized protein</fullName>
    </submittedName>
</protein>
<evidence type="ECO:0000256" key="2">
    <source>
        <dbReference type="ARBA" id="ARBA00007015"/>
    </source>
</evidence>
<evidence type="ECO:0000256" key="3">
    <source>
        <dbReference type="ARBA" id="ARBA00022448"/>
    </source>
</evidence>
<comment type="similarity">
    <text evidence="2">Belongs to the major facilitator superfamily. Folate-biopterin transporter (TC 2.A.71) family.</text>
</comment>
<dbReference type="PANTHER" id="PTHR31585:SF0">
    <property type="entry name" value="FOLATE-BIOPTERIN TRANSPORTER 1, CHLOROPLASTIC"/>
    <property type="match status" value="1"/>
</dbReference>
<keyword evidence="6 7" id="KW-0472">Membrane</keyword>
<dbReference type="OrthoDB" id="754047at2759"/>
<dbReference type="InterPro" id="IPR036259">
    <property type="entry name" value="MFS_trans_sf"/>
</dbReference>
<name>A0A815WKP3_9BILA</name>
<keyword evidence="4 7" id="KW-0812">Transmembrane</keyword>